<feature type="region of interest" description="Disordered" evidence="1">
    <location>
        <begin position="15"/>
        <end position="120"/>
    </location>
</feature>
<proteinExistence type="predicted"/>
<dbReference type="Proteomes" id="UP001652640">
    <property type="component" value="Chromosome 8"/>
</dbReference>
<evidence type="ECO:0000313" key="3">
    <source>
        <dbReference type="RefSeq" id="XP_020763461.2"/>
    </source>
</evidence>
<dbReference type="RefSeq" id="XP_020763461.2">
    <property type="nucleotide sequence ID" value="XM_020907802.2"/>
</dbReference>
<dbReference type="KEGG" id="ovr:110146790"/>
<protein>
    <submittedName>
        <fullName evidence="3">Uncharacterized protein</fullName>
    </submittedName>
</protein>
<name>A0A6J0YQW0_ODOVR</name>
<evidence type="ECO:0000313" key="2">
    <source>
        <dbReference type="Proteomes" id="UP001652640"/>
    </source>
</evidence>
<dbReference type="InParanoid" id="A0A6J0YQW0"/>
<feature type="compositionally biased region" description="Basic residues" evidence="1">
    <location>
        <begin position="26"/>
        <end position="36"/>
    </location>
</feature>
<feature type="compositionally biased region" description="Low complexity" evidence="1">
    <location>
        <begin position="80"/>
        <end position="102"/>
    </location>
</feature>
<gene>
    <name evidence="3" type="primary">LOC110146790</name>
</gene>
<reference evidence="2" key="1">
    <citation type="journal article" date="2022" name="J. Hered.">
        <title>A De Novo Chromosome-Level Genome Assembly of the White-Tailed Deer, Odocoileus Virginianus.</title>
        <authorList>
            <person name="London E.W."/>
            <person name="Roca A.L."/>
            <person name="Novakofski J.E."/>
            <person name="Mateus-Pinilla N.E."/>
        </authorList>
    </citation>
    <scope>NUCLEOTIDE SEQUENCE [LARGE SCALE GENOMIC DNA]</scope>
</reference>
<sequence>MALGPLARALASLRGWAAARSSPKAARSRRAARRASTRGAQNRALLRGREDRRGGLPAAPTLINRLGRAGPASQPAPGEAASSTPTPGSPSFLSPSLPAPLTERPPPSPSGPSWVEAVGWSSGSQTPLARRLNVEEMGFLKVQELDAIPRCSDTHRLDWKVHCQSTSCFFNDFLSHFHGEDCLLYLFGDKINHVGFLENGRFVISQSRPETGGESRRVGKNG</sequence>
<accession>A0A6J0YQW0</accession>
<dbReference type="GeneID" id="110146790"/>
<organism evidence="2 3">
    <name type="scientific">Odocoileus virginianus</name>
    <name type="common">White-tailed deer</name>
    <dbReference type="NCBI Taxonomy" id="9874"/>
    <lineage>
        <taxon>Eukaryota</taxon>
        <taxon>Metazoa</taxon>
        <taxon>Chordata</taxon>
        <taxon>Craniata</taxon>
        <taxon>Vertebrata</taxon>
        <taxon>Euteleostomi</taxon>
        <taxon>Mammalia</taxon>
        <taxon>Eutheria</taxon>
        <taxon>Laurasiatheria</taxon>
        <taxon>Artiodactyla</taxon>
        <taxon>Ruminantia</taxon>
        <taxon>Pecora</taxon>
        <taxon>Cervidae</taxon>
        <taxon>Odocoileinae</taxon>
        <taxon>Odocoileus</taxon>
    </lineage>
</organism>
<keyword evidence="2" id="KW-1185">Reference proteome</keyword>
<reference evidence="3" key="2">
    <citation type="submission" date="2025-08" db="UniProtKB">
        <authorList>
            <consortium name="RefSeq"/>
        </authorList>
    </citation>
    <scope>IDENTIFICATION</scope>
    <source>
        <tissue evidence="3">Tongue muscle</tissue>
    </source>
</reference>
<evidence type="ECO:0000256" key="1">
    <source>
        <dbReference type="SAM" id="MobiDB-lite"/>
    </source>
</evidence>
<dbReference type="AlphaFoldDB" id="A0A6J0YQW0"/>